<dbReference type="AlphaFoldDB" id="F2GCF1"/>
<accession>F2GCF1</accession>
<dbReference type="RefSeq" id="WP_012519399.1">
    <property type="nucleotide sequence ID" value="NC_011138.3"/>
</dbReference>
<gene>
    <name evidence="1" type="ordered locus">MADE_1014865</name>
</gene>
<sequence length="99" mass="11075">MANLAPKSVTITPNGSYVEVEMDGHDISEMIAELEDMGWSAADAADHFDHTDLLDFIDSQHIADNFETHICDKDWILNHVMDYLDQDDLANLLLGNEVA</sequence>
<organism evidence="1 2">
    <name type="scientific">Alteromonas mediterranea (strain DSM 17117 / CIP 110805 / LMG 28347 / Deep ecotype)</name>
    <dbReference type="NCBI Taxonomy" id="1774373"/>
    <lineage>
        <taxon>Bacteria</taxon>
        <taxon>Pseudomonadati</taxon>
        <taxon>Pseudomonadota</taxon>
        <taxon>Gammaproteobacteria</taxon>
        <taxon>Alteromonadales</taxon>
        <taxon>Alteromonadaceae</taxon>
        <taxon>Alteromonas/Salinimonas group</taxon>
        <taxon>Alteromonas</taxon>
    </lineage>
</organism>
<dbReference type="Proteomes" id="UP000001870">
    <property type="component" value="Chromosome"/>
</dbReference>
<protein>
    <submittedName>
        <fullName evidence="1">Uncharacterized protein</fullName>
    </submittedName>
</protein>
<dbReference type="HOGENOM" id="CLU_2314217_0_0_6"/>
<dbReference type="KEGG" id="amc:MADE_1014865"/>
<keyword evidence="2" id="KW-1185">Reference proteome</keyword>
<name>F2GCF1_ALTMD</name>
<evidence type="ECO:0000313" key="2">
    <source>
        <dbReference type="Proteomes" id="UP000001870"/>
    </source>
</evidence>
<dbReference type="EMBL" id="CP001103">
    <property type="protein sequence ID" value="AEA99107.1"/>
    <property type="molecule type" value="Genomic_DNA"/>
</dbReference>
<reference evidence="1 2" key="2">
    <citation type="journal article" date="2015" name="Antonie Van Leeuwenhoek">
        <title>Ecophysiological diversity of a novel member of the genus Alteromonas, and description of Alteromonas mediterranea sp. nov.</title>
        <authorList>
            <person name="Ivanova E.P."/>
            <person name="Lopez-Perez M."/>
            <person name="Zabalos M."/>
            <person name="Nguyen S.H."/>
            <person name="Webb H.K."/>
            <person name="Ryan J."/>
            <person name="Lagutin K."/>
            <person name="Vyssotski M."/>
            <person name="Crawford R.J."/>
            <person name="Rodriguez-Valera F."/>
        </authorList>
    </citation>
    <scope>NUCLEOTIDE SEQUENCE [LARGE SCALE GENOMIC DNA]</scope>
    <source>
        <strain evidence="2">DSM 17117 / CIP 110805 / LMG 28347 / Deep ecotype</strain>
    </source>
</reference>
<reference evidence="1 2" key="1">
    <citation type="journal article" date="2008" name="ISME J.">
        <title>Comparative genomics of two ecotypes of the marine planktonic copiotroph Alteromonas macleodii suggests alternative lifestyles associated with different kinds of particulate organic matter.</title>
        <authorList>
            <person name="Ivars-Martinez E."/>
            <person name="Martin-Cuadrado A.B."/>
            <person name="D'Auria G."/>
            <person name="Mira A."/>
            <person name="Ferriera S."/>
            <person name="Johnson J."/>
            <person name="Friedman R."/>
            <person name="Rodriguez-Valera F."/>
        </authorList>
    </citation>
    <scope>NUCLEOTIDE SEQUENCE [LARGE SCALE GENOMIC DNA]</scope>
    <source>
        <strain evidence="2">DSM 17117 / CIP 110805 / LMG 28347 / Deep ecotype</strain>
    </source>
</reference>
<evidence type="ECO:0000313" key="1">
    <source>
        <dbReference type="EMBL" id="AEA99107.1"/>
    </source>
</evidence>
<proteinExistence type="predicted"/>